<reference evidence="3" key="2">
    <citation type="submission" date="2023-05" db="EMBL/GenBank/DDBJ databases">
        <authorList>
            <consortium name="Lawrence Berkeley National Laboratory"/>
            <person name="Steindorff A."/>
            <person name="Hensen N."/>
            <person name="Bonometti L."/>
            <person name="Westerberg I."/>
            <person name="Brannstrom I.O."/>
            <person name="Guillou S."/>
            <person name="Cros-Aarteil S."/>
            <person name="Calhoun S."/>
            <person name="Haridas S."/>
            <person name="Kuo A."/>
            <person name="Mondo S."/>
            <person name="Pangilinan J."/>
            <person name="Riley R."/>
            <person name="Labutti K."/>
            <person name="Andreopoulos B."/>
            <person name="Lipzen A."/>
            <person name="Chen C."/>
            <person name="Yanf M."/>
            <person name="Daum C."/>
            <person name="Ng V."/>
            <person name="Clum A."/>
            <person name="Ohm R."/>
            <person name="Martin F."/>
            <person name="Silar P."/>
            <person name="Natvig D."/>
            <person name="Lalanne C."/>
            <person name="Gautier V."/>
            <person name="Ament-Velasquez S.L."/>
            <person name="Kruys A."/>
            <person name="Hutchinson M.I."/>
            <person name="Powell A.J."/>
            <person name="Barry K."/>
            <person name="Miller A.N."/>
            <person name="Grigoriev I.V."/>
            <person name="Debuchy R."/>
            <person name="Gladieux P."/>
            <person name="Thoren M.H."/>
            <person name="Johannesson H."/>
        </authorList>
    </citation>
    <scope>NUCLEOTIDE SEQUENCE</scope>
    <source>
        <strain evidence="3">PSN309</strain>
    </source>
</reference>
<gene>
    <name evidence="3" type="ORF">QBC35DRAFT_445185</name>
</gene>
<keyword evidence="2" id="KW-0732">Signal</keyword>
<evidence type="ECO:0000313" key="3">
    <source>
        <dbReference type="EMBL" id="KAK4182433.1"/>
    </source>
</evidence>
<protein>
    <recommendedName>
        <fullName evidence="5">Infection structure specific protein</fullName>
    </recommendedName>
</protein>
<dbReference type="Proteomes" id="UP001302126">
    <property type="component" value="Unassembled WGS sequence"/>
</dbReference>
<proteinExistence type="predicted"/>
<feature type="compositionally biased region" description="Low complexity" evidence="1">
    <location>
        <begin position="181"/>
        <end position="192"/>
    </location>
</feature>
<sequence length="221" mass="22694">MQQSFLLLAGIASLASASPAQANHPRQESESATATAGSPCEYNLRTYLLNSQPTLAPVAAEWFYSSMATRSSVPPITHTSQIGPLCTSIIEFKNTFTAPPAVKSAYSSWLEEHSSWVEEKKDGASSILAGCTSAQFASLSHSALRALATDVAGCEKAQLLFGNSGPFATETSTYGQAPSETTGTAAQQTQTGTTSTVTAGAARETGLVVVAAAVAAAVAAL</sequence>
<reference evidence="3" key="1">
    <citation type="journal article" date="2023" name="Mol. Phylogenet. Evol.">
        <title>Genome-scale phylogeny and comparative genomics of the fungal order Sordariales.</title>
        <authorList>
            <person name="Hensen N."/>
            <person name="Bonometti L."/>
            <person name="Westerberg I."/>
            <person name="Brannstrom I.O."/>
            <person name="Guillou S."/>
            <person name="Cros-Aarteil S."/>
            <person name="Calhoun S."/>
            <person name="Haridas S."/>
            <person name="Kuo A."/>
            <person name="Mondo S."/>
            <person name="Pangilinan J."/>
            <person name="Riley R."/>
            <person name="LaButti K."/>
            <person name="Andreopoulos B."/>
            <person name="Lipzen A."/>
            <person name="Chen C."/>
            <person name="Yan M."/>
            <person name="Daum C."/>
            <person name="Ng V."/>
            <person name="Clum A."/>
            <person name="Steindorff A."/>
            <person name="Ohm R.A."/>
            <person name="Martin F."/>
            <person name="Silar P."/>
            <person name="Natvig D.O."/>
            <person name="Lalanne C."/>
            <person name="Gautier V."/>
            <person name="Ament-Velasquez S.L."/>
            <person name="Kruys A."/>
            <person name="Hutchinson M.I."/>
            <person name="Powell A.J."/>
            <person name="Barry K."/>
            <person name="Miller A.N."/>
            <person name="Grigoriev I.V."/>
            <person name="Debuchy R."/>
            <person name="Gladieux P."/>
            <person name="Hiltunen Thoren M."/>
            <person name="Johannesson H."/>
        </authorList>
    </citation>
    <scope>NUCLEOTIDE SEQUENCE</scope>
    <source>
        <strain evidence="3">PSN309</strain>
    </source>
</reference>
<comment type="caution">
    <text evidence="3">The sequence shown here is derived from an EMBL/GenBank/DDBJ whole genome shotgun (WGS) entry which is preliminary data.</text>
</comment>
<organism evidence="3 4">
    <name type="scientific">Podospora australis</name>
    <dbReference type="NCBI Taxonomy" id="1536484"/>
    <lineage>
        <taxon>Eukaryota</taxon>
        <taxon>Fungi</taxon>
        <taxon>Dikarya</taxon>
        <taxon>Ascomycota</taxon>
        <taxon>Pezizomycotina</taxon>
        <taxon>Sordariomycetes</taxon>
        <taxon>Sordariomycetidae</taxon>
        <taxon>Sordariales</taxon>
        <taxon>Podosporaceae</taxon>
        <taxon>Podospora</taxon>
    </lineage>
</organism>
<dbReference type="EMBL" id="MU864661">
    <property type="protein sequence ID" value="KAK4182433.1"/>
    <property type="molecule type" value="Genomic_DNA"/>
</dbReference>
<dbReference type="AlphaFoldDB" id="A0AAN6WHZ4"/>
<evidence type="ECO:0000256" key="1">
    <source>
        <dbReference type="SAM" id="MobiDB-lite"/>
    </source>
</evidence>
<feature type="compositionally biased region" description="Polar residues" evidence="1">
    <location>
        <begin position="171"/>
        <end position="180"/>
    </location>
</feature>
<evidence type="ECO:0000256" key="2">
    <source>
        <dbReference type="SAM" id="SignalP"/>
    </source>
</evidence>
<accession>A0AAN6WHZ4</accession>
<feature type="region of interest" description="Disordered" evidence="1">
    <location>
        <begin position="171"/>
        <end position="192"/>
    </location>
</feature>
<keyword evidence="4" id="KW-1185">Reference proteome</keyword>
<feature type="chain" id="PRO_5042954927" description="Infection structure specific protein" evidence="2">
    <location>
        <begin position="23"/>
        <end position="221"/>
    </location>
</feature>
<name>A0AAN6WHZ4_9PEZI</name>
<evidence type="ECO:0000313" key="4">
    <source>
        <dbReference type="Proteomes" id="UP001302126"/>
    </source>
</evidence>
<evidence type="ECO:0008006" key="5">
    <source>
        <dbReference type="Google" id="ProtNLM"/>
    </source>
</evidence>
<feature type="signal peptide" evidence="2">
    <location>
        <begin position="1"/>
        <end position="22"/>
    </location>
</feature>